<feature type="compositionally biased region" description="Basic and acidic residues" evidence="1">
    <location>
        <begin position="87"/>
        <end position="100"/>
    </location>
</feature>
<organism evidence="2 3">
    <name type="scientific">Aspergillus udagawae</name>
    <dbReference type="NCBI Taxonomy" id="91492"/>
    <lineage>
        <taxon>Eukaryota</taxon>
        <taxon>Fungi</taxon>
        <taxon>Dikarya</taxon>
        <taxon>Ascomycota</taxon>
        <taxon>Pezizomycotina</taxon>
        <taxon>Eurotiomycetes</taxon>
        <taxon>Eurotiomycetidae</taxon>
        <taxon>Eurotiales</taxon>
        <taxon>Aspergillaceae</taxon>
        <taxon>Aspergillus</taxon>
        <taxon>Aspergillus subgen. Fumigati</taxon>
    </lineage>
</organism>
<evidence type="ECO:0000313" key="3">
    <source>
        <dbReference type="Proteomes" id="UP000465221"/>
    </source>
</evidence>
<evidence type="ECO:0000313" key="2">
    <source>
        <dbReference type="EMBL" id="GFF26575.1"/>
    </source>
</evidence>
<dbReference type="AlphaFoldDB" id="A0A8H3RHQ7"/>
<reference evidence="2 3" key="1">
    <citation type="submission" date="2020-01" db="EMBL/GenBank/DDBJ databases">
        <title>Draft genome sequence of Aspergillus udagawae IFM 46972.</title>
        <authorList>
            <person name="Takahashi H."/>
            <person name="Yaguchi T."/>
        </authorList>
    </citation>
    <scope>NUCLEOTIDE SEQUENCE [LARGE SCALE GENOMIC DNA]</scope>
    <source>
        <strain evidence="2 3">IFM 46972</strain>
    </source>
</reference>
<proteinExistence type="predicted"/>
<comment type="caution">
    <text evidence="2">The sequence shown here is derived from an EMBL/GenBank/DDBJ whole genome shotgun (WGS) entry which is preliminary data.</text>
</comment>
<feature type="region of interest" description="Disordered" evidence="1">
    <location>
        <begin position="85"/>
        <end position="134"/>
    </location>
</feature>
<dbReference type="Proteomes" id="UP000465221">
    <property type="component" value="Unassembled WGS sequence"/>
</dbReference>
<gene>
    <name evidence="2" type="ORF">IFM46972_01829</name>
</gene>
<evidence type="ECO:0000256" key="1">
    <source>
        <dbReference type="SAM" id="MobiDB-lite"/>
    </source>
</evidence>
<feature type="compositionally biased region" description="Acidic residues" evidence="1">
    <location>
        <begin position="101"/>
        <end position="134"/>
    </location>
</feature>
<accession>A0A8H3RHQ7</accession>
<sequence>MNTLATNSSRARSQMSLNGQYKRVYLEDILFKEHIQAPKQWYGAPFPIIRRAISALGSPRIGHVPPEMITKLTILRDLYYLDDEEEAERKHGLERPSRDDDYQDSEEEEDEEEGEEEEEDKNEEYETEDNEGRQ</sequence>
<name>A0A8H3RHQ7_9EURO</name>
<dbReference type="EMBL" id="BLKC01000008">
    <property type="protein sequence ID" value="GFF26575.1"/>
    <property type="molecule type" value="Genomic_DNA"/>
</dbReference>
<protein>
    <submittedName>
        <fullName evidence="2">Uncharacterized protein</fullName>
    </submittedName>
</protein>